<sequence>MPQIEQQDTDLIRVVEADHRAFEAAFRELEASAGEPVGRKALVDHVIAELVRHTVVQEQFVHPVVRRVFEDGEAVVERELEAYAEAEALMKALESKGPADLEFEPLLARLIAGVRAHVADEEARLLPRLAAACDAEELQDLGFKVQAAKAFAPTRPHPHAPDTTPANLVVGPGVGFIDHIRDALANRDV</sequence>
<proteinExistence type="predicted"/>
<evidence type="ECO:0000313" key="3">
    <source>
        <dbReference type="Proteomes" id="UP000277256"/>
    </source>
</evidence>
<evidence type="ECO:0000259" key="1">
    <source>
        <dbReference type="Pfam" id="PF01814"/>
    </source>
</evidence>
<dbReference type="PANTHER" id="PTHR35585">
    <property type="entry name" value="HHE DOMAIN PROTEIN (AFU_ORTHOLOGUE AFUA_4G00730)"/>
    <property type="match status" value="1"/>
</dbReference>
<dbReference type="RefSeq" id="WP_125246427.1">
    <property type="nucleotide sequence ID" value="NZ_RSEB01000001.1"/>
</dbReference>
<organism evidence="2 3">
    <name type="scientific">Glycomyces terrestris</name>
    <dbReference type="NCBI Taxonomy" id="2493553"/>
    <lineage>
        <taxon>Bacteria</taxon>
        <taxon>Bacillati</taxon>
        <taxon>Actinomycetota</taxon>
        <taxon>Actinomycetes</taxon>
        <taxon>Glycomycetales</taxon>
        <taxon>Glycomycetaceae</taxon>
        <taxon>Glycomyces</taxon>
    </lineage>
</organism>
<protein>
    <submittedName>
        <fullName evidence="2">Hemerythrin domain-containing protein</fullName>
    </submittedName>
</protein>
<accession>A0A426V507</accession>
<reference evidence="2 3" key="1">
    <citation type="submission" date="2018-12" db="EMBL/GenBank/DDBJ databases">
        <title>Glycomyces sp. YIM 121974 draft genome.</title>
        <authorList>
            <person name="Li Q."/>
        </authorList>
    </citation>
    <scope>NUCLEOTIDE SEQUENCE [LARGE SCALE GENOMIC DNA]</scope>
    <source>
        <strain evidence="2 3">YIM 121974</strain>
    </source>
</reference>
<gene>
    <name evidence="2" type="ORF">EIW28_04200</name>
</gene>
<dbReference type="Proteomes" id="UP000277256">
    <property type="component" value="Unassembled WGS sequence"/>
</dbReference>
<evidence type="ECO:0000313" key="2">
    <source>
        <dbReference type="EMBL" id="RRS01952.1"/>
    </source>
</evidence>
<dbReference type="PANTHER" id="PTHR35585:SF1">
    <property type="entry name" value="HHE DOMAIN PROTEIN (AFU_ORTHOLOGUE AFUA_4G00730)"/>
    <property type="match status" value="1"/>
</dbReference>
<dbReference type="EMBL" id="RSEB01000001">
    <property type="protein sequence ID" value="RRS01952.1"/>
    <property type="molecule type" value="Genomic_DNA"/>
</dbReference>
<dbReference type="Gene3D" id="1.20.120.520">
    <property type="entry name" value="nmb1532 protein domain like"/>
    <property type="match status" value="1"/>
</dbReference>
<dbReference type="Pfam" id="PF01814">
    <property type="entry name" value="Hemerythrin"/>
    <property type="match status" value="1"/>
</dbReference>
<dbReference type="AlphaFoldDB" id="A0A426V507"/>
<dbReference type="OrthoDB" id="9793637at2"/>
<name>A0A426V507_9ACTN</name>
<feature type="domain" description="Hemerythrin-like" evidence="1">
    <location>
        <begin position="11"/>
        <end position="129"/>
    </location>
</feature>
<comment type="caution">
    <text evidence="2">The sequence shown here is derived from an EMBL/GenBank/DDBJ whole genome shotgun (WGS) entry which is preliminary data.</text>
</comment>
<keyword evidence="3" id="KW-1185">Reference proteome</keyword>
<dbReference type="InterPro" id="IPR012312">
    <property type="entry name" value="Hemerythrin-like"/>
</dbReference>